<keyword evidence="2" id="KW-0012">Acyltransferase</keyword>
<organism evidence="2 3">
    <name type="scientific">Deinococcus rufus</name>
    <dbReference type="NCBI Taxonomy" id="2136097"/>
    <lineage>
        <taxon>Bacteria</taxon>
        <taxon>Thermotogati</taxon>
        <taxon>Deinococcota</taxon>
        <taxon>Deinococci</taxon>
        <taxon>Deinococcales</taxon>
        <taxon>Deinococcaceae</taxon>
        <taxon>Deinococcus</taxon>
    </lineage>
</organism>
<dbReference type="InterPro" id="IPR016181">
    <property type="entry name" value="Acyl_CoA_acyltransferase"/>
</dbReference>
<dbReference type="CDD" id="cd04301">
    <property type="entry name" value="NAT_SF"/>
    <property type="match status" value="1"/>
</dbReference>
<proteinExistence type="predicted"/>
<evidence type="ECO:0000313" key="2">
    <source>
        <dbReference type="EMBL" id="MFC3833361.1"/>
    </source>
</evidence>
<evidence type="ECO:0000313" key="3">
    <source>
        <dbReference type="Proteomes" id="UP001595803"/>
    </source>
</evidence>
<dbReference type="Gene3D" id="3.40.630.30">
    <property type="match status" value="1"/>
</dbReference>
<protein>
    <submittedName>
        <fullName evidence="2">GNAT family N-acetyltransferase</fullName>
        <ecNumber evidence="2">2.3.-.-</ecNumber>
    </submittedName>
</protein>
<dbReference type="InterPro" id="IPR000182">
    <property type="entry name" value="GNAT_dom"/>
</dbReference>
<dbReference type="Pfam" id="PF00583">
    <property type="entry name" value="Acetyltransf_1"/>
    <property type="match status" value="1"/>
</dbReference>
<keyword evidence="3" id="KW-1185">Reference proteome</keyword>
<dbReference type="RefSeq" id="WP_322472760.1">
    <property type="nucleotide sequence ID" value="NZ_JBHRZG010000010.1"/>
</dbReference>
<comment type="caution">
    <text evidence="2">The sequence shown here is derived from an EMBL/GenBank/DDBJ whole genome shotgun (WGS) entry which is preliminary data.</text>
</comment>
<feature type="domain" description="N-acetyltransferase" evidence="1">
    <location>
        <begin position="144"/>
        <end position="271"/>
    </location>
</feature>
<dbReference type="GO" id="GO:0016746">
    <property type="term" value="F:acyltransferase activity"/>
    <property type="evidence" value="ECO:0007669"/>
    <property type="project" value="UniProtKB-KW"/>
</dbReference>
<dbReference type="EC" id="2.3.-.-" evidence="2"/>
<keyword evidence="2" id="KW-0808">Transferase</keyword>
<dbReference type="Proteomes" id="UP001595803">
    <property type="component" value="Unassembled WGS sequence"/>
</dbReference>
<evidence type="ECO:0000259" key="1">
    <source>
        <dbReference type="PROSITE" id="PS51186"/>
    </source>
</evidence>
<name>A0ABV7Z7F5_9DEIO</name>
<sequence length="271" mass="29379">MNSVTILPATPDTLTDLYALHPDPLETARLLETYRGRVQRGEAHLSDTLILRTPRGVEGAVTFGPAPHPYVFPHVRADAPAGAVTAFLTALRHALSPERQLVLDSARADVPSAPVLEAGWALDDTTVYYETDLTRGTFSPDPHASEGDATWLERADIQDLLTVLGRSDLGLTHGVQAGWTVVALEDDGMPVALGAYGPAKPGYGGVDMIGVRPERRSHGLGTRLHRHLLARLGADHVRHGGMTSADNHAMRRIFDKDGSVHVGTQWYFRQP</sequence>
<dbReference type="EMBL" id="JBHRZG010000010">
    <property type="protein sequence ID" value="MFC3833361.1"/>
    <property type="molecule type" value="Genomic_DNA"/>
</dbReference>
<dbReference type="SUPFAM" id="SSF55729">
    <property type="entry name" value="Acyl-CoA N-acyltransferases (Nat)"/>
    <property type="match status" value="1"/>
</dbReference>
<accession>A0ABV7Z7F5</accession>
<reference evidence="3" key="1">
    <citation type="journal article" date="2019" name="Int. J. Syst. Evol. Microbiol.">
        <title>The Global Catalogue of Microorganisms (GCM) 10K type strain sequencing project: providing services to taxonomists for standard genome sequencing and annotation.</title>
        <authorList>
            <consortium name="The Broad Institute Genomics Platform"/>
            <consortium name="The Broad Institute Genome Sequencing Center for Infectious Disease"/>
            <person name="Wu L."/>
            <person name="Ma J."/>
        </authorList>
    </citation>
    <scope>NUCLEOTIDE SEQUENCE [LARGE SCALE GENOMIC DNA]</scope>
    <source>
        <strain evidence="3">CCTCC AB 2017081</strain>
    </source>
</reference>
<gene>
    <name evidence="2" type="ORF">ACFOSB_10870</name>
</gene>
<dbReference type="PROSITE" id="PS51186">
    <property type="entry name" value="GNAT"/>
    <property type="match status" value="1"/>
</dbReference>